<keyword evidence="8" id="KW-1185">Reference proteome</keyword>
<dbReference type="InterPro" id="IPR024775">
    <property type="entry name" value="DinB-like"/>
</dbReference>
<evidence type="ECO:0000256" key="3">
    <source>
        <dbReference type="ARBA" id="ARBA00022801"/>
    </source>
</evidence>
<keyword evidence="4 5" id="KW-0862">Zinc</keyword>
<protein>
    <recommendedName>
        <fullName evidence="5">Putative metal-dependent hydrolase MKY91_05815</fullName>
        <ecNumber evidence="5">3.-.-.-</ecNumber>
    </recommendedName>
</protein>
<evidence type="ECO:0000313" key="7">
    <source>
        <dbReference type="EMBL" id="MEN0642674.1"/>
    </source>
</evidence>
<sequence length="172" mass="20098">MDLRYPIGTFNEPPVIRFEQINQWIKEIEEAPACLRIAVEGLSDTQLDTPYRPDGWTLRQVVHHIPDSHMNSYIRFKWALTEEEPTIRPYYEDKWAELPDSKLAIEVSLNMLDSLHERWTKLLHSLDSAALDRTFIHPESGEVKLSAAIGMYAWHGNHHIAHITSLRERMGW</sequence>
<keyword evidence="3 5" id="KW-0378">Hydrolase</keyword>
<dbReference type="Pfam" id="PF12867">
    <property type="entry name" value="DinB_2"/>
    <property type="match status" value="1"/>
</dbReference>
<name>A0ABU9VFK0_9BACI</name>
<dbReference type="EMBL" id="JBCITK010000001">
    <property type="protein sequence ID" value="MEN0642674.1"/>
    <property type="molecule type" value="Genomic_DNA"/>
</dbReference>
<comment type="subcellular location">
    <subcellularLocation>
        <location evidence="5">Cytoplasm</location>
    </subcellularLocation>
</comment>
<proteinExistence type="inferred from homology"/>
<dbReference type="NCBIfam" id="NF009807">
    <property type="entry name" value="PRK13291.1"/>
    <property type="match status" value="1"/>
</dbReference>
<feature type="binding site" evidence="5">
    <location>
        <position position="159"/>
    </location>
    <ligand>
        <name>Zn(2+)</name>
        <dbReference type="ChEBI" id="CHEBI:29105"/>
    </ligand>
</feature>
<keyword evidence="7" id="KW-0808">Transferase</keyword>
<evidence type="ECO:0000256" key="4">
    <source>
        <dbReference type="ARBA" id="ARBA00022833"/>
    </source>
</evidence>
<keyword evidence="2 5" id="KW-0479">Metal-binding</keyword>
<comment type="function">
    <text evidence="5">Possible metal-dependent hydrolase.</text>
</comment>
<accession>A0ABU9VFK0</accession>
<keyword evidence="1 5" id="KW-0963">Cytoplasm</keyword>
<gene>
    <name evidence="7" type="ORF">MKY91_05815</name>
</gene>
<dbReference type="InterPro" id="IPR023774">
    <property type="entry name" value="Put_metal_dep_hydrolase_YfiT"/>
</dbReference>
<evidence type="ECO:0000256" key="5">
    <source>
        <dbReference type="HAMAP-Rule" id="MF_01256"/>
    </source>
</evidence>
<feature type="binding site" evidence="5">
    <location>
        <position position="155"/>
    </location>
    <ligand>
        <name>Zn(2+)</name>
        <dbReference type="ChEBI" id="CHEBI:29105"/>
    </ligand>
</feature>
<evidence type="ECO:0000256" key="2">
    <source>
        <dbReference type="ARBA" id="ARBA00022723"/>
    </source>
</evidence>
<comment type="cofactor">
    <cofactor evidence="5">
        <name>Zn(2+)</name>
        <dbReference type="ChEBI" id="CHEBI:29105"/>
    </cofactor>
    <text evidence="5">Binds 1 zinc ion per subunit.</text>
</comment>
<dbReference type="RefSeq" id="WP_343129756.1">
    <property type="nucleotide sequence ID" value="NZ_JBCITK010000001.1"/>
</dbReference>
<evidence type="ECO:0000256" key="1">
    <source>
        <dbReference type="ARBA" id="ARBA00022490"/>
    </source>
</evidence>
<dbReference type="SUPFAM" id="SSF109854">
    <property type="entry name" value="DinB/YfiT-like putative metalloenzymes"/>
    <property type="match status" value="1"/>
</dbReference>
<comment type="similarity">
    <text evidence="5">Belongs to the metal hydrolase YfiT family.</text>
</comment>
<organism evidence="7 8">
    <name type="scientific">Alkalicoccobacillus gibsonii</name>
    <dbReference type="NCBI Taxonomy" id="79881"/>
    <lineage>
        <taxon>Bacteria</taxon>
        <taxon>Bacillati</taxon>
        <taxon>Bacillota</taxon>
        <taxon>Bacilli</taxon>
        <taxon>Bacillales</taxon>
        <taxon>Bacillaceae</taxon>
        <taxon>Alkalicoccobacillus</taxon>
    </lineage>
</organism>
<evidence type="ECO:0000313" key="8">
    <source>
        <dbReference type="Proteomes" id="UP001418796"/>
    </source>
</evidence>
<feature type="binding site" evidence="5">
    <location>
        <position position="64"/>
    </location>
    <ligand>
        <name>Zn(2+)</name>
        <dbReference type="ChEBI" id="CHEBI:29105"/>
    </ligand>
</feature>
<dbReference type="Gene3D" id="1.20.120.450">
    <property type="entry name" value="dinb family like domain"/>
    <property type="match status" value="1"/>
</dbReference>
<reference evidence="7 8" key="1">
    <citation type="submission" date="2024-03" db="EMBL/GenBank/DDBJ databases">
        <title>Bacilli Hybrid Assemblies.</title>
        <authorList>
            <person name="Kovac J."/>
        </authorList>
    </citation>
    <scope>NUCLEOTIDE SEQUENCE [LARGE SCALE GENOMIC DNA]</scope>
    <source>
        <strain evidence="7 8">FSL R7-0666</strain>
    </source>
</reference>
<feature type="domain" description="DinB-like" evidence="6">
    <location>
        <begin position="28"/>
        <end position="163"/>
    </location>
</feature>
<dbReference type="Proteomes" id="UP001418796">
    <property type="component" value="Unassembled WGS sequence"/>
</dbReference>
<dbReference type="HAMAP" id="MF_01256">
    <property type="entry name" value="YfiT_hydrol"/>
    <property type="match status" value="1"/>
</dbReference>
<dbReference type="InterPro" id="IPR034660">
    <property type="entry name" value="DinB/YfiT-like"/>
</dbReference>
<evidence type="ECO:0000259" key="6">
    <source>
        <dbReference type="Pfam" id="PF12867"/>
    </source>
</evidence>
<comment type="caution">
    <text evidence="7">The sequence shown here is derived from an EMBL/GenBank/DDBJ whole genome shotgun (WGS) entry which is preliminary data.</text>
</comment>
<dbReference type="GO" id="GO:0016740">
    <property type="term" value="F:transferase activity"/>
    <property type="evidence" value="ECO:0007669"/>
    <property type="project" value="UniProtKB-KW"/>
</dbReference>
<dbReference type="EC" id="3.-.-.-" evidence="5"/>
<comment type="subunit">
    <text evidence="5">Homodimer.</text>
</comment>